<dbReference type="EMBL" id="AWUE01016288">
    <property type="protein sequence ID" value="OMO93115.1"/>
    <property type="molecule type" value="Genomic_DNA"/>
</dbReference>
<sequence length="52" mass="5588">MVSPMKGKPIEPGGSCPLHFGLYQLCSQRLIVLRSSKATMQINAPPHIGLAI</sequence>
<dbReference type="AlphaFoldDB" id="A0A1R3JE67"/>
<protein>
    <submittedName>
        <fullName evidence="1">Uncharacterized protein</fullName>
    </submittedName>
</protein>
<proteinExistence type="predicted"/>
<evidence type="ECO:0000313" key="2">
    <source>
        <dbReference type="Proteomes" id="UP000187203"/>
    </source>
</evidence>
<gene>
    <name evidence="1" type="ORF">COLO4_17087</name>
</gene>
<reference evidence="2" key="1">
    <citation type="submission" date="2013-09" db="EMBL/GenBank/DDBJ databases">
        <title>Corchorus olitorius genome sequencing.</title>
        <authorList>
            <person name="Alam M."/>
            <person name="Haque M.S."/>
            <person name="Islam M.S."/>
            <person name="Emdad E.M."/>
            <person name="Islam M.M."/>
            <person name="Ahmed B."/>
            <person name="Halim A."/>
            <person name="Hossen Q.M.M."/>
            <person name="Hossain M.Z."/>
            <person name="Ahmed R."/>
            <person name="Khan M.M."/>
            <person name="Islam R."/>
            <person name="Rashid M.M."/>
            <person name="Khan S.A."/>
            <person name="Rahman M.S."/>
            <person name="Alam M."/>
            <person name="Yahiya A.S."/>
            <person name="Khan M.S."/>
            <person name="Azam M.S."/>
            <person name="Haque T."/>
            <person name="Lashkar M.Z.H."/>
            <person name="Akhand A.I."/>
            <person name="Morshed G."/>
            <person name="Roy S."/>
            <person name="Uddin K.S."/>
            <person name="Rabeya T."/>
            <person name="Hossain A.S."/>
            <person name="Chowdhury A."/>
            <person name="Snigdha A.R."/>
            <person name="Mortoza M.S."/>
            <person name="Matin S.A."/>
            <person name="Hoque S.M.E."/>
            <person name="Islam M.K."/>
            <person name="Roy D.K."/>
            <person name="Haider R."/>
            <person name="Moosa M.M."/>
            <person name="Elias S.M."/>
            <person name="Hasan A.M."/>
            <person name="Jahan S."/>
            <person name="Shafiuddin M."/>
            <person name="Mahmood N."/>
            <person name="Shommy N.S."/>
        </authorList>
    </citation>
    <scope>NUCLEOTIDE SEQUENCE [LARGE SCALE GENOMIC DNA]</scope>
    <source>
        <strain evidence="2">cv. O-4</strain>
    </source>
</reference>
<name>A0A1R3JE67_9ROSI</name>
<dbReference type="Proteomes" id="UP000187203">
    <property type="component" value="Unassembled WGS sequence"/>
</dbReference>
<keyword evidence="2" id="KW-1185">Reference proteome</keyword>
<comment type="caution">
    <text evidence="1">The sequence shown here is derived from an EMBL/GenBank/DDBJ whole genome shotgun (WGS) entry which is preliminary data.</text>
</comment>
<evidence type="ECO:0000313" key="1">
    <source>
        <dbReference type="EMBL" id="OMO93115.1"/>
    </source>
</evidence>
<accession>A0A1R3JE67</accession>
<organism evidence="1 2">
    <name type="scientific">Corchorus olitorius</name>
    <dbReference type="NCBI Taxonomy" id="93759"/>
    <lineage>
        <taxon>Eukaryota</taxon>
        <taxon>Viridiplantae</taxon>
        <taxon>Streptophyta</taxon>
        <taxon>Embryophyta</taxon>
        <taxon>Tracheophyta</taxon>
        <taxon>Spermatophyta</taxon>
        <taxon>Magnoliopsida</taxon>
        <taxon>eudicotyledons</taxon>
        <taxon>Gunneridae</taxon>
        <taxon>Pentapetalae</taxon>
        <taxon>rosids</taxon>
        <taxon>malvids</taxon>
        <taxon>Malvales</taxon>
        <taxon>Malvaceae</taxon>
        <taxon>Grewioideae</taxon>
        <taxon>Apeibeae</taxon>
        <taxon>Corchorus</taxon>
    </lineage>
</organism>